<dbReference type="CDD" id="cd13138">
    <property type="entry name" value="MATE_yoeA_like"/>
    <property type="match status" value="1"/>
</dbReference>
<dbReference type="InterPro" id="IPR048279">
    <property type="entry name" value="MdtK-like"/>
</dbReference>
<evidence type="ECO:0000256" key="4">
    <source>
        <dbReference type="ARBA" id="ARBA00022692"/>
    </source>
</evidence>
<dbReference type="PIRSF" id="PIRSF006603">
    <property type="entry name" value="DinF"/>
    <property type="match status" value="1"/>
</dbReference>
<dbReference type="InterPro" id="IPR002528">
    <property type="entry name" value="MATE_fam"/>
</dbReference>
<feature type="transmembrane region" description="Helical" evidence="7">
    <location>
        <begin position="136"/>
        <end position="157"/>
    </location>
</feature>
<comment type="subcellular location">
    <subcellularLocation>
        <location evidence="1">Cell membrane</location>
        <topology evidence="1">Multi-pass membrane protein</topology>
    </subcellularLocation>
</comment>
<gene>
    <name evidence="8" type="ORF">NE619_14125</name>
</gene>
<dbReference type="InterPro" id="IPR052031">
    <property type="entry name" value="Membrane_Transporter-Flippase"/>
</dbReference>
<evidence type="ECO:0000256" key="3">
    <source>
        <dbReference type="ARBA" id="ARBA00022475"/>
    </source>
</evidence>
<feature type="transmembrane region" description="Helical" evidence="7">
    <location>
        <begin position="20"/>
        <end position="40"/>
    </location>
</feature>
<reference evidence="8 9" key="1">
    <citation type="submission" date="2022-06" db="EMBL/GenBank/DDBJ databases">
        <title>Isolation of gut microbiota from human fecal samples.</title>
        <authorList>
            <person name="Pamer E.G."/>
            <person name="Barat B."/>
            <person name="Waligurski E."/>
            <person name="Medina S."/>
            <person name="Paddock L."/>
            <person name="Mostad J."/>
        </authorList>
    </citation>
    <scope>NUCLEOTIDE SEQUENCE [LARGE SCALE GENOMIC DNA]</scope>
    <source>
        <strain evidence="8 9">SL.3.17</strain>
    </source>
</reference>
<name>A0ABT1RRR9_9FIRM</name>
<keyword evidence="4 7" id="KW-0812">Transmembrane</keyword>
<evidence type="ECO:0000256" key="1">
    <source>
        <dbReference type="ARBA" id="ARBA00004651"/>
    </source>
</evidence>
<evidence type="ECO:0000256" key="2">
    <source>
        <dbReference type="ARBA" id="ARBA00022448"/>
    </source>
</evidence>
<keyword evidence="2" id="KW-0813">Transport</keyword>
<comment type="caution">
    <text evidence="8">The sequence shown here is derived from an EMBL/GenBank/DDBJ whole genome shotgun (WGS) entry which is preliminary data.</text>
</comment>
<dbReference type="NCBIfam" id="TIGR00797">
    <property type="entry name" value="matE"/>
    <property type="match status" value="1"/>
</dbReference>
<evidence type="ECO:0000313" key="9">
    <source>
        <dbReference type="Proteomes" id="UP001524502"/>
    </source>
</evidence>
<organism evidence="8 9">
    <name type="scientific">Anaerovorax odorimutans</name>
    <dbReference type="NCBI Taxonomy" id="109327"/>
    <lineage>
        <taxon>Bacteria</taxon>
        <taxon>Bacillati</taxon>
        <taxon>Bacillota</taxon>
        <taxon>Clostridia</taxon>
        <taxon>Peptostreptococcales</taxon>
        <taxon>Anaerovoracaceae</taxon>
        <taxon>Anaerovorax</taxon>
    </lineage>
</organism>
<evidence type="ECO:0000313" key="8">
    <source>
        <dbReference type="EMBL" id="MCQ4637868.1"/>
    </source>
</evidence>
<accession>A0ABT1RRR9</accession>
<feature type="transmembrane region" description="Helical" evidence="7">
    <location>
        <begin position="418"/>
        <end position="443"/>
    </location>
</feature>
<feature type="transmembrane region" description="Helical" evidence="7">
    <location>
        <begin position="353"/>
        <end position="372"/>
    </location>
</feature>
<sequence>MKKTNVATIDMCNGPIVQNVLVFAIPIIIGNFMQILLSAVDMAVVGKFVGEDALAAVGANISLIYLIFNLFVGLSIGANIVTARYCGAQSEQDVEETVHCSMAICLLSGVFLAILGIAAARFFLELLDTPENIMDAAVTYLRVCALGFPFTLIFNFTRAIVNAEGDTKFPLYCLILAGTANVILNLIFVLIFHLDVFGVALATVFSNGLSAVLMTVRLCRGTTAVKLRIRRIRLVKSKATDIIRIGLPAGLQGIAFSISNVIVQDAVNSFGSIVIAGNTAVINIEGFLYQAMYGFYQASGTFISQNCGARKYGRIKKVLRVCLLWAFAAGFGLSIISIVFREGILGIYSGQEAVVAAGAIRILAVFPLYFLCGLNDVLSGAMRGMGYSTVPLVISLMGACVLRIVWILTVFKAHHTLVILYVSYPVTWGLTFMAHFIAFHICYKNLHKKKVSKNLFFHE</sequence>
<feature type="transmembrane region" description="Helical" evidence="7">
    <location>
        <begin position="197"/>
        <end position="220"/>
    </location>
</feature>
<feature type="transmembrane region" description="Helical" evidence="7">
    <location>
        <begin position="241"/>
        <end position="263"/>
    </location>
</feature>
<feature type="transmembrane region" description="Helical" evidence="7">
    <location>
        <begin position="318"/>
        <end position="341"/>
    </location>
</feature>
<feature type="transmembrane region" description="Helical" evidence="7">
    <location>
        <begin position="102"/>
        <end position="124"/>
    </location>
</feature>
<evidence type="ECO:0000256" key="7">
    <source>
        <dbReference type="SAM" id="Phobius"/>
    </source>
</evidence>
<protein>
    <submittedName>
        <fullName evidence="8">MATE family efflux transporter</fullName>
    </submittedName>
</protein>
<feature type="transmembrane region" description="Helical" evidence="7">
    <location>
        <begin position="384"/>
        <end position="406"/>
    </location>
</feature>
<keyword evidence="6 7" id="KW-0472">Membrane</keyword>
<keyword evidence="5 7" id="KW-1133">Transmembrane helix</keyword>
<dbReference type="Pfam" id="PF01554">
    <property type="entry name" value="MatE"/>
    <property type="match status" value="2"/>
</dbReference>
<proteinExistence type="predicted"/>
<evidence type="ECO:0000256" key="5">
    <source>
        <dbReference type="ARBA" id="ARBA00022989"/>
    </source>
</evidence>
<feature type="transmembrane region" description="Helical" evidence="7">
    <location>
        <begin position="269"/>
        <end position="289"/>
    </location>
</feature>
<keyword evidence="9" id="KW-1185">Reference proteome</keyword>
<evidence type="ECO:0000256" key="6">
    <source>
        <dbReference type="ARBA" id="ARBA00023136"/>
    </source>
</evidence>
<dbReference type="EMBL" id="JANFXK010000017">
    <property type="protein sequence ID" value="MCQ4637868.1"/>
    <property type="molecule type" value="Genomic_DNA"/>
</dbReference>
<dbReference type="Proteomes" id="UP001524502">
    <property type="component" value="Unassembled WGS sequence"/>
</dbReference>
<feature type="transmembrane region" description="Helical" evidence="7">
    <location>
        <begin position="169"/>
        <end position="191"/>
    </location>
</feature>
<dbReference type="PANTHER" id="PTHR43549:SF3">
    <property type="entry name" value="MULTIDRUG RESISTANCE PROTEIN YPNP-RELATED"/>
    <property type="match status" value="1"/>
</dbReference>
<feature type="transmembrane region" description="Helical" evidence="7">
    <location>
        <begin position="60"/>
        <end position="81"/>
    </location>
</feature>
<dbReference type="PANTHER" id="PTHR43549">
    <property type="entry name" value="MULTIDRUG RESISTANCE PROTEIN YPNP-RELATED"/>
    <property type="match status" value="1"/>
</dbReference>
<keyword evidence="3" id="KW-1003">Cell membrane</keyword>